<reference evidence="6" key="1">
    <citation type="journal article" date="2019" name="Int. J. Syst. Evol. Microbiol.">
        <title>The Global Catalogue of Microorganisms (GCM) 10K type strain sequencing project: providing services to taxonomists for standard genome sequencing and annotation.</title>
        <authorList>
            <consortium name="The Broad Institute Genomics Platform"/>
            <consortium name="The Broad Institute Genome Sequencing Center for Infectious Disease"/>
            <person name="Wu L."/>
            <person name="Ma J."/>
        </authorList>
    </citation>
    <scope>NUCLEOTIDE SEQUENCE [LARGE SCALE GENOMIC DNA]</scope>
    <source>
        <strain evidence="6">KCTC 23707</strain>
    </source>
</reference>
<dbReference type="PIRSF" id="PIRSF006806">
    <property type="entry name" value="FTHF_cligase"/>
    <property type="match status" value="1"/>
</dbReference>
<comment type="similarity">
    <text evidence="1 4">Belongs to the 5-formyltetrahydrofolate cyclo-ligase family.</text>
</comment>
<comment type="caution">
    <text evidence="5">The sequence shown here is derived from an EMBL/GenBank/DDBJ whole genome shotgun (WGS) entry which is preliminary data.</text>
</comment>
<evidence type="ECO:0000313" key="6">
    <source>
        <dbReference type="Proteomes" id="UP001597308"/>
    </source>
</evidence>
<dbReference type="EMBL" id="JBHUER010000010">
    <property type="protein sequence ID" value="MFD1704236.1"/>
    <property type="molecule type" value="Genomic_DNA"/>
</dbReference>
<comment type="cofactor">
    <cofactor evidence="4">
        <name>Mg(2+)</name>
        <dbReference type="ChEBI" id="CHEBI:18420"/>
    </cofactor>
</comment>
<dbReference type="InterPro" id="IPR024185">
    <property type="entry name" value="FTHF_cligase-like_sf"/>
</dbReference>
<evidence type="ECO:0000256" key="4">
    <source>
        <dbReference type="RuleBase" id="RU361279"/>
    </source>
</evidence>
<dbReference type="Pfam" id="PF01812">
    <property type="entry name" value="5-FTHF_cyc-lig"/>
    <property type="match status" value="1"/>
</dbReference>
<evidence type="ECO:0000256" key="3">
    <source>
        <dbReference type="ARBA" id="ARBA00022840"/>
    </source>
</evidence>
<keyword evidence="4" id="KW-0460">Magnesium</keyword>
<keyword evidence="4" id="KW-0479">Metal-binding</keyword>
<dbReference type="Gene3D" id="3.40.50.10420">
    <property type="entry name" value="NagB/RpiA/CoA transferase-like"/>
    <property type="match status" value="1"/>
</dbReference>
<protein>
    <recommendedName>
        <fullName evidence="4">5-formyltetrahydrofolate cyclo-ligase</fullName>
        <ecNumber evidence="4">6.3.3.2</ecNumber>
    </recommendedName>
</protein>
<evidence type="ECO:0000313" key="5">
    <source>
        <dbReference type="EMBL" id="MFD1704236.1"/>
    </source>
</evidence>
<dbReference type="RefSeq" id="WP_378800305.1">
    <property type="nucleotide sequence ID" value="NZ_JBHUER010000010.1"/>
</dbReference>
<proteinExistence type="inferred from homology"/>
<dbReference type="NCBIfam" id="TIGR02727">
    <property type="entry name" value="MTHFS_bact"/>
    <property type="match status" value="1"/>
</dbReference>
<dbReference type="EC" id="6.3.3.2" evidence="4"/>
<comment type="catalytic activity">
    <reaction evidence="4">
        <text>(6S)-5-formyl-5,6,7,8-tetrahydrofolate + ATP = (6R)-5,10-methenyltetrahydrofolate + ADP + phosphate</text>
        <dbReference type="Rhea" id="RHEA:10488"/>
        <dbReference type="ChEBI" id="CHEBI:30616"/>
        <dbReference type="ChEBI" id="CHEBI:43474"/>
        <dbReference type="ChEBI" id="CHEBI:57455"/>
        <dbReference type="ChEBI" id="CHEBI:57457"/>
        <dbReference type="ChEBI" id="CHEBI:456216"/>
        <dbReference type="EC" id="6.3.3.2"/>
    </reaction>
</comment>
<evidence type="ECO:0000256" key="2">
    <source>
        <dbReference type="ARBA" id="ARBA00022741"/>
    </source>
</evidence>
<sequence>MTDTTVPPHDAAALKAALRREVLERRSAISEADRIRAGAAVAEAGADLVARLKPSRVSVFVAIRGEIATAPLMDRLHAMGIPLCLPVIARKEAPLVFRAWSPGEPLETKRFGLLEPGEGAAEVEPDLLFAPLAAFDARGFRLGYGGGFYDRTLENLRTLRPTTAIGLAFAAQEIARVPTDAYDQKLDGVLTEAGYAAFV</sequence>
<dbReference type="SUPFAM" id="SSF100950">
    <property type="entry name" value="NagB/RpiA/CoA transferase-like"/>
    <property type="match status" value="1"/>
</dbReference>
<dbReference type="PANTHER" id="PTHR23407:SF1">
    <property type="entry name" value="5-FORMYLTETRAHYDROFOLATE CYCLO-LIGASE"/>
    <property type="match status" value="1"/>
</dbReference>
<keyword evidence="2 4" id="KW-0547">Nucleotide-binding</keyword>
<evidence type="ECO:0000256" key="1">
    <source>
        <dbReference type="ARBA" id="ARBA00010638"/>
    </source>
</evidence>
<gene>
    <name evidence="5" type="ORF">ACFSCV_14615</name>
</gene>
<name>A0ABW4K9R6_9HYPH</name>
<dbReference type="PANTHER" id="PTHR23407">
    <property type="entry name" value="ATPASE INHIBITOR/5-FORMYLTETRAHYDROFOLATE CYCLO-LIGASE"/>
    <property type="match status" value="1"/>
</dbReference>
<keyword evidence="3 4" id="KW-0067">ATP-binding</keyword>
<dbReference type="Proteomes" id="UP001597308">
    <property type="component" value="Unassembled WGS sequence"/>
</dbReference>
<organism evidence="5 6">
    <name type="scientific">Methylopila henanensis</name>
    <dbReference type="NCBI Taxonomy" id="873516"/>
    <lineage>
        <taxon>Bacteria</taxon>
        <taxon>Pseudomonadati</taxon>
        <taxon>Pseudomonadota</taxon>
        <taxon>Alphaproteobacteria</taxon>
        <taxon>Hyphomicrobiales</taxon>
        <taxon>Methylopilaceae</taxon>
        <taxon>Methylopila</taxon>
    </lineage>
</organism>
<accession>A0ABW4K9R6</accession>
<dbReference type="GO" id="GO:0030272">
    <property type="term" value="F:5-formyltetrahydrofolate cyclo-ligase activity"/>
    <property type="evidence" value="ECO:0007669"/>
    <property type="project" value="UniProtKB-EC"/>
</dbReference>
<dbReference type="InterPro" id="IPR002698">
    <property type="entry name" value="FTHF_cligase"/>
</dbReference>
<keyword evidence="6" id="KW-1185">Reference proteome</keyword>
<keyword evidence="5" id="KW-0436">Ligase</keyword>
<dbReference type="InterPro" id="IPR037171">
    <property type="entry name" value="NagB/RpiA_transferase-like"/>
</dbReference>